<reference evidence="1 2" key="1">
    <citation type="submission" date="2014-06" db="EMBL/GenBank/DDBJ databases">
        <authorList>
            <person name="Swart Estienne"/>
        </authorList>
    </citation>
    <scope>NUCLEOTIDE SEQUENCE [LARGE SCALE GENOMIC DNA]</scope>
    <source>
        <strain evidence="1 2">130c</strain>
    </source>
</reference>
<dbReference type="Proteomes" id="UP000039865">
    <property type="component" value="Unassembled WGS sequence"/>
</dbReference>
<gene>
    <name evidence="1" type="primary">Contig16832.g17934</name>
    <name evidence="1" type="ORF">STYLEM_9614</name>
</gene>
<proteinExistence type="predicted"/>
<accession>A0A078AFJ9</accession>
<organism evidence="1 2">
    <name type="scientific">Stylonychia lemnae</name>
    <name type="common">Ciliate</name>
    <dbReference type="NCBI Taxonomy" id="5949"/>
    <lineage>
        <taxon>Eukaryota</taxon>
        <taxon>Sar</taxon>
        <taxon>Alveolata</taxon>
        <taxon>Ciliophora</taxon>
        <taxon>Intramacronucleata</taxon>
        <taxon>Spirotrichea</taxon>
        <taxon>Stichotrichia</taxon>
        <taxon>Sporadotrichida</taxon>
        <taxon>Oxytrichidae</taxon>
        <taxon>Stylonychinae</taxon>
        <taxon>Stylonychia</taxon>
    </lineage>
</organism>
<name>A0A078AFJ9_STYLE</name>
<sequence length="153" mass="17866">MFAFTLYDSAINFYITLSQDSEITAIIKFMKTIFKVITANTQINQESTTNPFPKLWKSSTQKSPDEILKAIRKYANLFMPLYSSISQALKMTKKSIPNRIMKIKKKNKKYFRSLNTLDSIQTKKLKPSQILKKNNKENQNNSTHNQNILFFKL</sequence>
<evidence type="ECO:0000313" key="2">
    <source>
        <dbReference type="Proteomes" id="UP000039865"/>
    </source>
</evidence>
<dbReference type="AlphaFoldDB" id="A0A078AFJ9"/>
<dbReference type="InParanoid" id="A0A078AFJ9"/>
<dbReference type="EMBL" id="CCKQ01009152">
    <property type="protein sequence ID" value="CDW80611.1"/>
    <property type="molecule type" value="Genomic_DNA"/>
</dbReference>
<evidence type="ECO:0000313" key="1">
    <source>
        <dbReference type="EMBL" id="CDW80611.1"/>
    </source>
</evidence>
<protein>
    <submittedName>
        <fullName evidence="1">Uncharacterized protein</fullName>
    </submittedName>
</protein>
<keyword evidence="2" id="KW-1185">Reference proteome</keyword>